<dbReference type="AlphaFoldDB" id="A0AAC9PWD2"/>
<dbReference type="CDD" id="cd02513">
    <property type="entry name" value="CMP-NeuAc_Synthase"/>
    <property type="match status" value="1"/>
</dbReference>
<name>A0AAC9PWD2_9FLAO</name>
<proteinExistence type="predicted"/>
<dbReference type="EMBL" id="CP019352">
    <property type="protein sequence ID" value="APY00727.1"/>
    <property type="molecule type" value="Genomic_DNA"/>
</dbReference>
<organism evidence="1 2">
    <name type="scientific">Lacinutrix venerupis</name>
    <dbReference type="NCBI Taxonomy" id="1486034"/>
    <lineage>
        <taxon>Bacteria</taxon>
        <taxon>Pseudomonadati</taxon>
        <taxon>Bacteroidota</taxon>
        <taxon>Flavobacteriia</taxon>
        <taxon>Flavobacteriales</taxon>
        <taxon>Flavobacteriaceae</taxon>
        <taxon>Lacinutrix</taxon>
    </lineage>
</organism>
<evidence type="ECO:0000313" key="1">
    <source>
        <dbReference type="EMBL" id="APY00727.1"/>
    </source>
</evidence>
<dbReference type="PANTHER" id="PTHR21485">
    <property type="entry name" value="HAD SUPERFAMILY MEMBERS CMAS AND KDSC"/>
    <property type="match status" value="1"/>
</dbReference>
<sequence>MRILAIIPARGGSKGIKKKNIRLVDGQPLISYTIETAQKSNLITDLYVSTDDDEIIEVVKSYNCNFIKRSKENASDTAAIEPVIIEVLEHLKKEYDIILLLQPTAPIREVEDIDNVIKMFNDEKDLESVVSVIELKDIHPARMYTLSSKSNMIALNKGFERSRRQDLEPVYLRNGAIYATRVSTFIKSKKLISANKKAYIMPESKWANVDTPRDLLIAEVLIREWKKGKL</sequence>
<reference evidence="1 2" key="1">
    <citation type="submission" date="2017-01" db="EMBL/GenBank/DDBJ databases">
        <title>Complete genome of Lacinutrix venerupis DOK2-8 isolated from seawater in Dokdo.</title>
        <authorList>
            <person name="Chi W.-J."/>
            <person name="Kim J.H."/>
        </authorList>
    </citation>
    <scope>NUCLEOTIDE SEQUENCE [LARGE SCALE GENOMIC DNA]</scope>
    <source>
        <strain evidence="1 2">DOK2-8</strain>
    </source>
</reference>
<protein>
    <recommendedName>
        <fullName evidence="3">N-acylneuraminate cytidylyltransferase</fullName>
    </recommendedName>
</protein>
<dbReference type="InterPro" id="IPR029044">
    <property type="entry name" value="Nucleotide-diphossugar_trans"/>
</dbReference>
<dbReference type="SUPFAM" id="SSF53448">
    <property type="entry name" value="Nucleotide-diphospho-sugar transferases"/>
    <property type="match status" value="1"/>
</dbReference>
<dbReference type="PANTHER" id="PTHR21485:SF6">
    <property type="entry name" value="N-ACYLNEURAMINATE CYTIDYLYLTRANSFERASE-RELATED"/>
    <property type="match status" value="1"/>
</dbReference>
<keyword evidence="2" id="KW-1185">Reference proteome</keyword>
<dbReference type="Gene3D" id="3.90.550.10">
    <property type="entry name" value="Spore Coat Polysaccharide Biosynthesis Protein SpsA, Chain A"/>
    <property type="match status" value="1"/>
</dbReference>
<dbReference type="RefSeq" id="WP_076733633.1">
    <property type="nucleotide sequence ID" value="NZ_CP019352.1"/>
</dbReference>
<dbReference type="InterPro" id="IPR003329">
    <property type="entry name" value="Cytidylyl_trans"/>
</dbReference>
<evidence type="ECO:0000313" key="2">
    <source>
        <dbReference type="Proteomes" id="UP000187506"/>
    </source>
</evidence>
<gene>
    <name evidence="1" type="ORF">BWR22_10520</name>
</gene>
<dbReference type="Proteomes" id="UP000187506">
    <property type="component" value="Chromosome"/>
</dbReference>
<dbReference type="Pfam" id="PF02348">
    <property type="entry name" value="CTP_transf_3"/>
    <property type="match status" value="1"/>
</dbReference>
<evidence type="ECO:0008006" key="3">
    <source>
        <dbReference type="Google" id="ProtNLM"/>
    </source>
</evidence>
<dbReference type="KEGG" id="lvn:BWR22_10520"/>
<accession>A0AAC9PWD2</accession>
<dbReference type="InterPro" id="IPR050793">
    <property type="entry name" value="CMP-NeuNAc_synthase"/>
</dbReference>
<dbReference type="GO" id="GO:0008781">
    <property type="term" value="F:N-acylneuraminate cytidylyltransferase activity"/>
    <property type="evidence" value="ECO:0007669"/>
    <property type="project" value="TreeGrafter"/>
</dbReference>